<dbReference type="EMBL" id="GISG01070081">
    <property type="protein sequence ID" value="MBA4629551.1"/>
    <property type="molecule type" value="Transcribed_RNA"/>
</dbReference>
<keyword evidence="1" id="KW-1133">Transmembrane helix</keyword>
<feature type="transmembrane region" description="Helical" evidence="1">
    <location>
        <begin position="12"/>
        <end position="33"/>
    </location>
</feature>
<evidence type="ECO:0000256" key="1">
    <source>
        <dbReference type="SAM" id="Phobius"/>
    </source>
</evidence>
<proteinExistence type="predicted"/>
<dbReference type="EMBL" id="GISG01070080">
    <property type="protein sequence ID" value="MBA4629550.1"/>
    <property type="molecule type" value="Transcribed_RNA"/>
</dbReference>
<keyword evidence="1" id="KW-0812">Transmembrane</keyword>
<accession>A0A7C8YYY5</accession>
<sequence length="104" mass="11758">MTSFSFLGQIFVFLFKCEVSLSSFLFSFFAALISGAAHTPWPVSLLFTFQLRSHMLLLLIMFICFSLFQFNWVNRLSLFSSALTLGPANHVSSQQFWSAIEGSV</sequence>
<reference evidence="2" key="2">
    <citation type="submission" date="2020-07" db="EMBL/GenBank/DDBJ databases">
        <authorList>
            <person name="Vera ALvarez R."/>
            <person name="Arias-Moreno D.M."/>
            <person name="Jimenez-Jacinto V."/>
            <person name="Jimenez-Bremont J.F."/>
            <person name="Swaminathan K."/>
            <person name="Moose S.P."/>
            <person name="Guerrero-Gonzalez M.L."/>
            <person name="Marino-Ramirez L."/>
            <person name="Landsman D."/>
            <person name="Rodriguez-Kessler M."/>
            <person name="Delgado-Sanchez P."/>
        </authorList>
    </citation>
    <scope>NUCLEOTIDE SEQUENCE</scope>
    <source>
        <tissue evidence="2">Cladode</tissue>
    </source>
</reference>
<keyword evidence="1" id="KW-0472">Membrane</keyword>
<evidence type="ECO:0000313" key="2">
    <source>
        <dbReference type="EMBL" id="MBA4629551.1"/>
    </source>
</evidence>
<name>A0A7C8YYY5_OPUST</name>
<protein>
    <submittedName>
        <fullName evidence="2">Uncharacterized protein</fullName>
    </submittedName>
</protein>
<reference evidence="2" key="1">
    <citation type="journal article" date="2013" name="J. Plant Res.">
        <title>Effect of fungi and light on seed germination of three Opuntia species from semiarid lands of central Mexico.</title>
        <authorList>
            <person name="Delgado-Sanchez P."/>
            <person name="Jimenez-Bremont J.F."/>
            <person name="Guerrero-Gonzalez Mde L."/>
            <person name="Flores J."/>
        </authorList>
    </citation>
    <scope>NUCLEOTIDE SEQUENCE</scope>
    <source>
        <tissue evidence="2">Cladode</tissue>
    </source>
</reference>
<dbReference type="AlphaFoldDB" id="A0A7C8YYY5"/>
<feature type="transmembrane region" description="Helical" evidence="1">
    <location>
        <begin position="53"/>
        <end position="73"/>
    </location>
</feature>
<organism evidence="2">
    <name type="scientific">Opuntia streptacantha</name>
    <name type="common">Prickly pear cactus</name>
    <name type="synonym">Opuntia cardona</name>
    <dbReference type="NCBI Taxonomy" id="393608"/>
    <lineage>
        <taxon>Eukaryota</taxon>
        <taxon>Viridiplantae</taxon>
        <taxon>Streptophyta</taxon>
        <taxon>Embryophyta</taxon>
        <taxon>Tracheophyta</taxon>
        <taxon>Spermatophyta</taxon>
        <taxon>Magnoliopsida</taxon>
        <taxon>eudicotyledons</taxon>
        <taxon>Gunneridae</taxon>
        <taxon>Pentapetalae</taxon>
        <taxon>Caryophyllales</taxon>
        <taxon>Cactineae</taxon>
        <taxon>Cactaceae</taxon>
        <taxon>Opuntioideae</taxon>
        <taxon>Opuntia</taxon>
    </lineage>
</organism>